<comment type="caution">
    <text evidence="1">The sequence shown here is derived from an EMBL/GenBank/DDBJ whole genome shotgun (WGS) entry which is preliminary data.</text>
</comment>
<name>C8NDQ6_9LACT</name>
<reference evidence="1 2" key="1">
    <citation type="submission" date="2009-08" db="EMBL/GenBank/DDBJ databases">
        <authorList>
            <person name="Muzny D."/>
            <person name="Qin X."/>
            <person name="Deng J."/>
            <person name="Jiang H."/>
            <person name="Liu Y."/>
            <person name="Qu J."/>
            <person name="Song X.-Z."/>
            <person name="Zhang L."/>
            <person name="Thornton R."/>
            <person name="Coyle M."/>
            <person name="Francisco L."/>
            <person name="Jackson L."/>
            <person name="Javaid M."/>
            <person name="Korchina V."/>
            <person name="Kovar C."/>
            <person name="Mata R."/>
            <person name="Mathew T."/>
            <person name="Ngo R."/>
            <person name="Nguyen L."/>
            <person name="Nguyen N."/>
            <person name="Okwuonu G."/>
            <person name="Ongeri F."/>
            <person name="Pham C."/>
            <person name="Simmons D."/>
            <person name="Wilczek-Boney K."/>
            <person name="Hale W."/>
            <person name="Jakkamsetti A."/>
            <person name="Pham P."/>
            <person name="Ruth R."/>
            <person name="San Lucas F."/>
            <person name="Warren J."/>
            <person name="Zhang J."/>
            <person name="Zhao Z."/>
            <person name="Zhou C."/>
            <person name="Zhu D."/>
            <person name="Lee S."/>
            <person name="Bess C."/>
            <person name="Blankenburg K."/>
            <person name="Forbes L."/>
            <person name="Fu Q."/>
            <person name="Gubbala S."/>
            <person name="Hirani K."/>
            <person name="Jayaseelan J.C."/>
            <person name="Lara F."/>
            <person name="Munidasa M."/>
            <person name="Palculict T."/>
            <person name="Patil S."/>
            <person name="Pu L.-L."/>
            <person name="Saada N."/>
            <person name="Tang L."/>
            <person name="Weissenberger G."/>
            <person name="Zhu Y."/>
            <person name="Hemphill L."/>
            <person name="Shang Y."/>
            <person name="Youmans B."/>
            <person name="Ayvaz T."/>
            <person name="Ross M."/>
            <person name="Santibanez J."/>
            <person name="Aqrawi P."/>
            <person name="Gross S."/>
            <person name="Joshi V."/>
            <person name="Fowler G."/>
            <person name="Nazareth L."/>
            <person name="Reid J."/>
            <person name="Worley K."/>
            <person name="Petrosino J."/>
            <person name="Highlander S."/>
            <person name="Gibbs R."/>
        </authorList>
    </citation>
    <scope>NUCLEOTIDE SEQUENCE [LARGE SCALE GENOMIC DNA]</scope>
    <source>
        <strain evidence="1 2">ATCC 49175</strain>
    </source>
</reference>
<evidence type="ECO:0000313" key="2">
    <source>
        <dbReference type="Proteomes" id="UP000005926"/>
    </source>
</evidence>
<dbReference type="HOGENOM" id="CLU_3200375_0_0_9"/>
<evidence type="ECO:0000313" key="1">
    <source>
        <dbReference type="EMBL" id="EEW38187.1"/>
    </source>
</evidence>
<dbReference type="Proteomes" id="UP000005926">
    <property type="component" value="Unassembled WGS sequence"/>
</dbReference>
<dbReference type="AlphaFoldDB" id="C8NDQ6"/>
<proteinExistence type="predicted"/>
<organism evidence="1 2">
    <name type="scientific">Granulicatella adiacens ATCC 49175</name>
    <dbReference type="NCBI Taxonomy" id="638301"/>
    <lineage>
        <taxon>Bacteria</taxon>
        <taxon>Bacillati</taxon>
        <taxon>Bacillota</taxon>
        <taxon>Bacilli</taxon>
        <taxon>Lactobacillales</taxon>
        <taxon>Carnobacteriaceae</taxon>
        <taxon>Granulicatella</taxon>
    </lineage>
</organism>
<protein>
    <submittedName>
        <fullName evidence="1">Uncharacterized protein</fullName>
    </submittedName>
</protein>
<keyword evidence="2" id="KW-1185">Reference proteome</keyword>
<dbReference type="EMBL" id="ACKZ01000004">
    <property type="protein sequence ID" value="EEW38187.1"/>
    <property type="molecule type" value="Genomic_DNA"/>
</dbReference>
<accession>C8NDQ6</accession>
<sequence length="45" mass="5125">MVRKDTGHFIENGLGATKVIKLLRLVLDKVQKYLANAMYFLSSEL</sequence>
<gene>
    <name evidence="1" type="ORF">HMPREF0444_0051</name>
</gene>
<dbReference type="STRING" id="638301.HMPREF0444_0051"/>